<evidence type="ECO:0000259" key="1">
    <source>
        <dbReference type="Pfam" id="PF13454"/>
    </source>
</evidence>
<dbReference type="EMBL" id="BJHW01000001">
    <property type="protein sequence ID" value="GDY51820.1"/>
    <property type="molecule type" value="Genomic_DNA"/>
</dbReference>
<dbReference type="PANTHER" id="PTHR40254">
    <property type="entry name" value="BLR0577 PROTEIN"/>
    <property type="match status" value="1"/>
</dbReference>
<organism evidence="2 3">
    <name type="scientific">Streptomyces violaceusniger</name>
    <dbReference type="NCBI Taxonomy" id="68280"/>
    <lineage>
        <taxon>Bacteria</taxon>
        <taxon>Bacillati</taxon>
        <taxon>Actinomycetota</taxon>
        <taxon>Actinomycetes</taxon>
        <taxon>Kitasatosporales</taxon>
        <taxon>Streptomycetaceae</taxon>
        <taxon>Streptomyces</taxon>
        <taxon>Streptomyces violaceusniger group</taxon>
    </lineage>
</organism>
<comment type="caution">
    <text evidence="2">The sequence shown here is derived from an EMBL/GenBank/DDBJ whole genome shotgun (WGS) entry which is preliminary data.</text>
</comment>
<dbReference type="InterPro" id="IPR038732">
    <property type="entry name" value="HpyO/CreE_NAD-binding"/>
</dbReference>
<proteinExistence type="predicted"/>
<dbReference type="RefSeq" id="WP_162001762.1">
    <property type="nucleotide sequence ID" value="NZ_BAAASO010000058.1"/>
</dbReference>
<keyword evidence="3" id="KW-1185">Reference proteome</keyword>
<dbReference type="SUPFAM" id="SSF51905">
    <property type="entry name" value="FAD/NAD(P)-binding domain"/>
    <property type="match status" value="1"/>
</dbReference>
<dbReference type="AlphaFoldDB" id="A0A4D4KZ78"/>
<evidence type="ECO:0000313" key="3">
    <source>
        <dbReference type="Proteomes" id="UP000301309"/>
    </source>
</evidence>
<evidence type="ECO:0000313" key="2">
    <source>
        <dbReference type="EMBL" id="GDY51820.1"/>
    </source>
</evidence>
<dbReference type="PANTHER" id="PTHR40254:SF1">
    <property type="entry name" value="BLR0577 PROTEIN"/>
    <property type="match status" value="1"/>
</dbReference>
<sequence length="620" mass="68425">MRAVQVTIVGLGPRGLGILQHIAQRAHQLPEGVELNVHLVDPGDTGQGAHSNRQPDHLLTNTLASQLTMFPGGGGPSFTDWAQQVGYRRFAGGYYRTGEAGGEPIGPHDYLPRSLLGEYLSFASDHTLSSLPTSVRVVHHRARAIDIEELSPSGTYVVRTENGYEIPSDFLFLATGHSRRTPTDEDIRFENFVSEHQGRNDRLAYLADCYPVDKLGRIAPGATVAVQGFGLTAHDVIAHLTIGRGGRFEGDGHDMRYIPCGREPGILLFSRQCLPAAARGINQKGLAGAYQPHFLTLEAIRRLREHARRKRGSAQIDFEAEAVPLLRREMGYVYRSTLEQGHIRPTQYEFTAADQAAVDAIVDPLAGKSFRDLDAFRAFFTAFVTEDLEHAEEGNRTSPVKAATDAIRDIRASLREAVEFSGLTPDSHRVFNTRWVPLMNRISFGPPRRRNYELLALMNAGVVDLAGGPGCRIIPDPETARFTVETRFTDGPTVRYADALVAARLDLFHPETDSSPLTARLLARGLIRPYRNGSYEPGGVDITPSGRVIAKAGTPLTGVWAVGYPVEGPRYYTYYLPRDGQKSRFTDEANAAVCDMWQQLTILEEDDSRADRQRQSVSIP</sequence>
<dbReference type="InterPro" id="IPR052189">
    <property type="entry name" value="L-asp_N-monooxygenase_NS-form"/>
</dbReference>
<accession>A0A4D4KZ78</accession>
<dbReference type="Pfam" id="PF13454">
    <property type="entry name" value="NAD_binding_9"/>
    <property type="match status" value="1"/>
</dbReference>
<feature type="domain" description="FAD-dependent urate hydroxylase HpyO/Asp monooxygenase CreE-like FAD/NAD(P)-binding" evidence="1">
    <location>
        <begin position="8"/>
        <end position="177"/>
    </location>
</feature>
<dbReference type="Proteomes" id="UP000301309">
    <property type="component" value="Unassembled WGS sequence"/>
</dbReference>
<gene>
    <name evidence="2" type="ORF">SVIO_024430</name>
</gene>
<dbReference type="InterPro" id="IPR036188">
    <property type="entry name" value="FAD/NAD-bd_sf"/>
</dbReference>
<name>A0A4D4KZ78_STRVO</name>
<reference evidence="2 3" key="1">
    <citation type="journal article" date="2020" name="Int. J. Syst. Evol. Microbiol.">
        <title>Reclassification of Streptomyces castelarensis and Streptomyces sporoclivatus as later heterotypic synonyms of Streptomyces antimycoticus.</title>
        <authorList>
            <person name="Komaki H."/>
            <person name="Tamura T."/>
        </authorList>
    </citation>
    <scope>NUCLEOTIDE SEQUENCE [LARGE SCALE GENOMIC DNA]</scope>
    <source>
        <strain evidence="2 3">NBRC 13459</strain>
    </source>
</reference>
<protein>
    <recommendedName>
        <fullName evidence="1">FAD-dependent urate hydroxylase HpyO/Asp monooxygenase CreE-like FAD/NAD(P)-binding domain-containing protein</fullName>
    </recommendedName>
</protein>